<dbReference type="AlphaFoldDB" id="A0AAV3YM69"/>
<sequence>MLKEATERGLRYVGLLFMAAAAAAAAVTTTPTAPSASALSKLLKDVSYLFITWKQGNNTDWYSICRRRFLHQHKHWFDDVQLLPGGRLLLADSINMCVKLFNTQGQHLHTLGCRSEPWRLAVLDSSSIRHTVAVTLPYSRGIDLLEVNGDNMEVKNQWVVHSILSPHLKGALVALWIESQPLDLQGLFCCGFEPCDPRPSLTESPKA</sequence>
<keyword evidence="2" id="KW-1185">Reference proteome</keyword>
<comment type="caution">
    <text evidence="1">The sequence shown here is derived from an EMBL/GenBank/DDBJ whole genome shotgun (WGS) entry which is preliminary data.</text>
</comment>
<dbReference type="SUPFAM" id="SSF101898">
    <property type="entry name" value="NHL repeat"/>
    <property type="match status" value="1"/>
</dbReference>
<reference evidence="1 2" key="1">
    <citation type="journal article" date="2021" name="Elife">
        <title>Chloroplast acquisition without the gene transfer in kleptoplastic sea slugs, Plakobranchus ocellatus.</title>
        <authorList>
            <person name="Maeda T."/>
            <person name="Takahashi S."/>
            <person name="Yoshida T."/>
            <person name="Shimamura S."/>
            <person name="Takaki Y."/>
            <person name="Nagai Y."/>
            <person name="Toyoda A."/>
            <person name="Suzuki Y."/>
            <person name="Arimoto A."/>
            <person name="Ishii H."/>
            <person name="Satoh N."/>
            <person name="Nishiyama T."/>
            <person name="Hasebe M."/>
            <person name="Maruyama T."/>
            <person name="Minagawa J."/>
            <person name="Obokata J."/>
            <person name="Shigenobu S."/>
        </authorList>
    </citation>
    <scope>NUCLEOTIDE SEQUENCE [LARGE SCALE GENOMIC DNA]</scope>
</reference>
<name>A0AAV3YM69_9GAST</name>
<protein>
    <submittedName>
        <fullName evidence="1">Uncharacterized protein</fullName>
    </submittedName>
</protein>
<evidence type="ECO:0000313" key="1">
    <source>
        <dbReference type="EMBL" id="GFN83332.1"/>
    </source>
</evidence>
<organism evidence="1 2">
    <name type="scientific">Plakobranchus ocellatus</name>
    <dbReference type="NCBI Taxonomy" id="259542"/>
    <lineage>
        <taxon>Eukaryota</taxon>
        <taxon>Metazoa</taxon>
        <taxon>Spiralia</taxon>
        <taxon>Lophotrochozoa</taxon>
        <taxon>Mollusca</taxon>
        <taxon>Gastropoda</taxon>
        <taxon>Heterobranchia</taxon>
        <taxon>Euthyneura</taxon>
        <taxon>Panpulmonata</taxon>
        <taxon>Sacoglossa</taxon>
        <taxon>Placobranchoidea</taxon>
        <taxon>Plakobranchidae</taxon>
        <taxon>Plakobranchus</taxon>
    </lineage>
</organism>
<dbReference type="Proteomes" id="UP000735302">
    <property type="component" value="Unassembled WGS sequence"/>
</dbReference>
<evidence type="ECO:0000313" key="2">
    <source>
        <dbReference type="Proteomes" id="UP000735302"/>
    </source>
</evidence>
<gene>
    <name evidence="1" type="ORF">PoB_000983800</name>
</gene>
<accession>A0AAV3YM69</accession>
<dbReference type="EMBL" id="BLXT01001147">
    <property type="protein sequence ID" value="GFN83332.1"/>
    <property type="molecule type" value="Genomic_DNA"/>
</dbReference>
<proteinExistence type="predicted"/>